<proteinExistence type="predicted"/>
<feature type="non-terminal residue" evidence="1">
    <location>
        <position position="1"/>
    </location>
</feature>
<organism evidence="1 2">
    <name type="scientific">Puccinia coronata f. sp. avenae</name>
    <dbReference type="NCBI Taxonomy" id="200324"/>
    <lineage>
        <taxon>Eukaryota</taxon>
        <taxon>Fungi</taxon>
        <taxon>Dikarya</taxon>
        <taxon>Basidiomycota</taxon>
        <taxon>Pucciniomycotina</taxon>
        <taxon>Pucciniomycetes</taxon>
        <taxon>Pucciniales</taxon>
        <taxon>Pucciniaceae</taxon>
        <taxon>Puccinia</taxon>
    </lineage>
</organism>
<evidence type="ECO:0000313" key="2">
    <source>
        <dbReference type="Proteomes" id="UP000235388"/>
    </source>
</evidence>
<protein>
    <submittedName>
        <fullName evidence="1">Uncharacterized protein</fullName>
    </submittedName>
</protein>
<comment type="caution">
    <text evidence="1">The sequence shown here is derived from an EMBL/GenBank/DDBJ whole genome shotgun (WGS) entry which is preliminary data.</text>
</comment>
<sequence>PGPLLRSPSCSTLWALFPALCPWEHNSQALLTSYCFRISSGTTQFPTSFINSDKNLISLFVVDLEITRCQSSRALFLLFESY</sequence>
<keyword evidence="2" id="KW-1185">Reference proteome</keyword>
<dbReference type="Proteomes" id="UP000235388">
    <property type="component" value="Unassembled WGS sequence"/>
</dbReference>
<gene>
    <name evidence="1" type="ORF">PCANC_28850</name>
</gene>
<dbReference type="AlphaFoldDB" id="A0A2N5TAM9"/>
<name>A0A2N5TAM9_9BASI</name>
<accession>A0A2N5TAM9</accession>
<dbReference type="EMBL" id="PGCJ01000753">
    <property type="protein sequence ID" value="PLW22565.1"/>
    <property type="molecule type" value="Genomic_DNA"/>
</dbReference>
<evidence type="ECO:0000313" key="1">
    <source>
        <dbReference type="EMBL" id="PLW22565.1"/>
    </source>
</evidence>
<reference evidence="1 2" key="1">
    <citation type="submission" date="2017-11" db="EMBL/GenBank/DDBJ databases">
        <title>De novo assembly and phasing of dikaryotic genomes from two isolates of Puccinia coronata f. sp. avenae, the causal agent of oat crown rust.</title>
        <authorList>
            <person name="Miller M.E."/>
            <person name="Zhang Y."/>
            <person name="Omidvar V."/>
            <person name="Sperschneider J."/>
            <person name="Schwessinger B."/>
            <person name="Raley C."/>
            <person name="Palmer J.M."/>
            <person name="Garnica D."/>
            <person name="Upadhyaya N."/>
            <person name="Rathjen J."/>
            <person name="Taylor J.M."/>
            <person name="Park R.F."/>
            <person name="Dodds P.N."/>
            <person name="Hirsch C.D."/>
            <person name="Kianian S.F."/>
            <person name="Figueroa M."/>
        </authorList>
    </citation>
    <scope>NUCLEOTIDE SEQUENCE [LARGE SCALE GENOMIC DNA]</scope>
    <source>
        <strain evidence="1">12NC29</strain>
    </source>
</reference>